<feature type="transmembrane region" description="Helical" evidence="1">
    <location>
        <begin position="12"/>
        <end position="34"/>
    </location>
</feature>
<dbReference type="EMBL" id="LIRB01000110">
    <property type="protein sequence ID" value="KWX79547.1"/>
    <property type="molecule type" value="Genomic_DNA"/>
</dbReference>
<accession>A0A132U7H0</accession>
<dbReference type="Proteomes" id="UP000070475">
    <property type="component" value="Unassembled WGS sequence"/>
</dbReference>
<comment type="caution">
    <text evidence="2">The sequence shown here is derived from an EMBL/GenBank/DDBJ whole genome shotgun (WGS) entry which is preliminary data.</text>
</comment>
<dbReference type="PATRIC" id="fig|483937.3.peg.4482"/>
<dbReference type="RefSeq" id="WP_060859762.1">
    <property type="nucleotide sequence ID" value="NZ_LIRB01000110.1"/>
</dbReference>
<sequence>MKKNIEITMRAIILIIIVSLIVGALIVLSVYMIANIKTSGKDYLSAIVGGVGGVIGSFIGAIVAYIVAAYQVQKTFELDKRKGQSGNYAVLRLVKVEIDTNHRLLSSSKSQYFAGRRDLLVGLLGRENWEKCSTLIGQEVEDTVVSQLSSVYRKMRLLESETGMPEQTYDRLVSDLSICSSLLDTALNQLKN</sequence>
<organism evidence="2 3">
    <name type="scientific">Paenibacillus riograndensis</name>
    <dbReference type="NCBI Taxonomy" id="483937"/>
    <lineage>
        <taxon>Bacteria</taxon>
        <taxon>Bacillati</taxon>
        <taxon>Bacillota</taxon>
        <taxon>Bacilli</taxon>
        <taxon>Bacillales</taxon>
        <taxon>Paenibacillaceae</taxon>
        <taxon>Paenibacillus</taxon>
        <taxon>Paenibacillus sonchi group</taxon>
    </lineage>
</organism>
<keyword evidence="1" id="KW-0472">Membrane</keyword>
<name>A0A132U7H0_9BACL</name>
<evidence type="ECO:0000313" key="3">
    <source>
        <dbReference type="Proteomes" id="UP000070475"/>
    </source>
</evidence>
<protein>
    <submittedName>
        <fullName evidence="2">Uncharacterized protein</fullName>
    </submittedName>
</protein>
<feature type="transmembrane region" description="Helical" evidence="1">
    <location>
        <begin position="46"/>
        <end position="72"/>
    </location>
</feature>
<gene>
    <name evidence="2" type="ORF">AMQ84_06425</name>
</gene>
<keyword evidence="3" id="KW-1185">Reference proteome</keyword>
<dbReference type="AlphaFoldDB" id="A0A132U7H0"/>
<evidence type="ECO:0000313" key="2">
    <source>
        <dbReference type="EMBL" id="KWX79547.1"/>
    </source>
</evidence>
<reference evidence="2 3" key="1">
    <citation type="submission" date="2015-08" db="EMBL/GenBank/DDBJ databases">
        <title>Genomes of Paenibacillus riograndensis.</title>
        <authorList>
            <person name="Sant'Anna F.H."/>
            <person name="Souza R."/>
            <person name="Ambrosini A."/>
            <person name="Bach E."/>
            <person name="Fernandes G."/>
            <person name="Balsanelli E."/>
            <person name="Baura V.A."/>
            <person name="Pedrosa F.O."/>
            <person name="Souza E.M."/>
            <person name="Passaglia L."/>
        </authorList>
    </citation>
    <scope>NUCLEOTIDE SEQUENCE [LARGE SCALE GENOMIC DNA]</scope>
    <source>
        <strain evidence="2 3">CAS34</strain>
    </source>
</reference>
<evidence type="ECO:0000256" key="1">
    <source>
        <dbReference type="SAM" id="Phobius"/>
    </source>
</evidence>
<keyword evidence="1" id="KW-1133">Transmembrane helix</keyword>
<keyword evidence="1" id="KW-0812">Transmembrane</keyword>
<proteinExistence type="predicted"/>